<name>A0A0F7PW87_9LACO</name>
<dbReference type="Proteomes" id="UP000035027">
    <property type="component" value="Plasmid pR2"/>
</dbReference>
<sequence length="288" mass="32031">MKLTTTDLTKRYGQKAVVKNLNLEIPAQSLVAFLGNNGAGKSTTISMLIGLLKPTAGQINFLDEHNQPCQPKIGVVFQNSILDNELTVKENLYFRAMMQGKQSVANIGKVTEVLGLSNFLEQKYGSLSGGQKRRVDIARALLNDPDFLFLDEPTTGLDIQTRTVIWQLLNDLRQKNNLTIFLTTHYLEEAHDANLVYIVNQGAVIACGSAAEIIAANTENYLEIRTSHKFAFPANCEKVGQDQYRIIDLPISAAIDFLAQNRAVIEQFEYHHGTLDDAFMNLTGKELQ</sequence>
<reference evidence="6 7" key="1">
    <citation type="submission" date="2015-04" db="EMBL/GenBank/DDBJ databases">
        <title>Complete genome sequence of Lactobacillus salivarius Ren, a probiotic strain with antitumor activity.</title>
        <authorList>
            <person name="Sun E."/>
            <person name="Zhao L."/>
            <person name="Liu S."/>
            <person name="Zhang M."/>
            <person name="Guo H."/>
            <person name="Ren F."/>
        </authorList>
    </citation>
    <scope>NUCLEOTIDE SEQUENCE [LARGE SCALE GENOMIC DNA]</scope>
    <source>
        <strain evidence="6 7">Ren</strain>
        <plasmid evidence="6 7">pR2</plasmid>
    </source>
</reference>
<dbReference type="GO" id="GO:0005524">
    <property type="term" value="F:ATP binding"/>
    <property type="evidence" value="ECO:0007669"/>
    <property type="project" value="UniProtKB-KW"/>
</dbReference>
<evidence type="ECO:0000256" key="2">
    <source>
        <dbReference type="ARBA" id="ARBA00022448"/>
    </source>
</evidence>
<dbReference type="EMBL" id="CP011405">
    <property type="protein sequence ID" value="AKI05412.1"/>
    <property type="molecule type" value="Genomic_DNA"/>
</dbReference>
<organism evidence="6 7">
    <name type="scientific">Ligilactobacillus salivarius str. Ren</name>
    <dbReference type="NCBI Taxonomy" id="1194971"/>
    <lineage>
        <taxon>Bacteria</taxon>
        <taxon>Bacillati</taxon>
        <taxon>Bacillota</taxon>
        <taxon>Bacilli</taxon>
        <taxon>Lactobacillales</taxon>
        <taxon>Lactobacillaceae</taxon>
        <taxon>Ligilactobacillus</taxon>
    </lineage>
</organism>
<dbReference type="InterPro" id="IPR003593">
    <property type="entry name" value="AAA+_ATPase"/>
</dbReference>
<dbReference type="InterPro" id="IPR003439">
    <property type="entry name" value="ABC_transporter-like_ATP-bd"/>
</dbReference>
<evidence type="ECO:0000313" key="6">
    <source>
        <dbReference type="EMBL" id="AKI05412.1"/>
    </source>
</evidence>
<protein>
    <submittedName>
        <fullName evidence="6">ABC transporter ATP-binding protein</fullName>
    </submittedName>
</protein>
<dbReference type="PROSITE" id="PS50893">
    <property type="entry name" value="ABC_TRANSPORTER_2"/>
    <property type="match status" value="1"/>
</dbReference>
<keyword evidence="2" id="KW-0813">Transport</keyword>
<dbReference type="Gene3D" id="3.40.50.300">
    <property type="entry name" value="P-loop containing nucleotide triphosphate hydrolases"/>
    <property type="match status" value="1"/>
</dbReference>
<dbReference type="SUPFAM" id="SSF52540">
    <property type="entry name" value="P-loop containing nucleoside triphosphate hydrolases"/>
    <property type="match status" value="1"/>
</dbReference>
<dbReference type="InterPro" id="IPR017871">
    <property type="entry name" value="ABC_transporter-like_CS"/>
</dbReference>
<dbReference type="AlphaFoldDB" id="A0A0F7PW87"/>
<evidence type="ECO:0000313" key="7">
    <source>
        <dbReference type="Proteomes" id="UP000035027"/>
    </source>
</evidence>
<dbReference type="InterPro" id="IPR027417">
    <property type="entry name" value="P-loop_NTPase"/>
</dbReference>
<keyword evidence="3" id="KW-0547">Nucleotide-binding</keyword>
<gene>
    <name evidence="6" type="ORF">LsR_01921</name>
</gene>
<dbReference type="RefSeq" id="WP_047036250.1">
    <property type="nucleotide sequence ID" value="NZ_CP011405.1"/>
</dbReference>
<dbReference type="GO" id="GO:0016887">
    <property type="term" value="F:ATP hydrolysis activity"/>
    <property type="evidence" value="ECO:0007669"/>
    <property type="project" value="InterPro"/>
</dbReference>
<keyword evidence="4 6" id="KW-0067">ATP-binding</keyword>
<dbReference type="SMART" id="SM00382">
    <property type="entry name" value="AAA"/>
    <property type="match status" value="1"/>
</dbReference>
<proteinExistence type="inferred from homology"/>
<evidence type="ECO:0000256" key="3">
    <source>
        <dbReference type="ARBA" id="ARBA00022741"/>
    </source>
</evidence>
<geneLocation type="plasmid" evidence="6 7">
    <name>pR2</name>
</geneLocation>
<dbReference type="Pfam" id="PF00005">
    <property type="entry name" value="ABC_tran"/>
    <property type="match status" value="1"/>
</dbReference>
<evidence type="ECO:0000259" key="5">
    <source>
        <dbReference type="PROSITE" id="PS50893"/>
    </source>
</evidence>
<feature type="domain" description="ABC transporter" evidence="5">
    <location>
        <begin position="3"/>
        <end position="226"/>
    </location>
</feature>
<dbReference type="PROSITE" id="PS00211">
    <property type="entry name" value="ABC_TRANSPORTER_1"/>
    <property type="match status" value="1"/>
</dbReference>
<keyword evidence="6" id="KW-0614">Plasmid</keyword>
<evidence type="ECO:0000256" key="4">
    <source>
        <dbReference type="ARBA" id="ARBA00022840"/>
    </source>
</evidence>
<accession>A0A0F7PW87</accession>
<evidence type="ECO:0000256" key="1">
    <source>
        <dbReference type="ARBA" id="ARBA00005417"/>
    </source>
</evidence>
<dbReference type="InterPro" id="IPR050763">
    <property type="entry name" value="ABC_transporter_ATP-binding"/>
</dbReference>
<dbReference type="PANTHER" id="PTHR42711">
    <property type="entry name" value="ABC TRANSPORTER ATP-BINDING PROTEIN"/>
    <property type="match status" value="1"/>
</dbReference>
<dbReference type="PATRIC" id="fig|1194971.3.peg.1884"/>
<comment type="similarity">
    <text evidence="1">Belongs to the ABC transporter superfamily.</text>
</comment>
<dbReference type="PANTHER" id="PTHR42711:SF5">
    <property type="entry name" value="ABC TRANSPORTER ATP-BINDING PROTEIN NATA"/>
    <property type="match status" value="1"/>
</dbReference>